<comment type="caution">
    <text evidence="3">The sequence shown here is derived from an EMBL/GenBank/DDBJ whole genome shotgun (WGS) entry which is preliminary data.</text>
</comment>
<evidence type="ECO:0000256" key="1">
    <source>
        <dbReference type="SAM" id="MobiDB-lite"/>
    </source>
</evidence>
<name>A0ABW1Z529_9BACT</name>
<dbReference type="Proteomes" id="UP001596391">
    <property type="component" value="Unassembled WGS sequence"/>
</dbReference>
<feature type="signal peptide" evidence="2">
    <location>
        <begin position="1"/>
        <end position="21"/>
    </location>
</feature>
<proteinExistence type="predicted"/>
<protein>
    <submittedName>
        <fullName evidence="3">Uncharacterized protein</fullName>
    </submittedName>
</protein>
<evidence type="ECO:0000313" key="3">
    <source>
        <dbReference type="EMBL" id="MFC6644244.1"/>
    </source>
</evidence>
<evidence type="ECO:0000313" key="4">
    <source>
        <dbReference type="Proteomes" id="UP001596391"/>
    </source>
</evidence>
<feature type="region of interest" description="Disordered" evidence="1">
    <location>
        <begin position="124"/>
        <end position="146"/>
    </location>
</feature>
<organism evidence="3 4">
    <name type="scientific">Granulicella cerasi</name>
    <dbReference type="NCBI Taxonomy" id="741063"/>
    <lineage>
        <taxon>Bacteria</taxon>
        <taxon>Pseudomonadati</taxon>
        <taxon>Acidobacteriota</taxon>
        <taxon>Terriglobia</taxon>
        <taxon>Terriglobales</taxon>
        <taxon>Acidobacteriaceae</taxon>
        <taxon>Granulicella</taxon>
    </lineage>
</organism>
<evidence type="ECO:0000256" key="2">
    <source>
        <dbReference type="SAM" id="SignalP"/>
    </source>
</evidence>
<dbReference type="RefSeq" id="WP_390233541.1">
    <property type="nucleotide sequence ID" value="NZ_JBHSWI010000001.1"/>
</dbReference>
<dbReference type="EMBL" id="JBHSWI010000001">
    <property type="protein sequence ID" value="MFC6644244.1"/>
    <property type="molecule type" value="Genomic_DNA"/>
</dbReference>
<reference evidence="4" key="1">
    <citation type="journal article" date="2019" name="Int. J. Syst. Evol. Microbiol.">
        <title>The Global Catalogue of Microorganisms (GCM) 10K type strain sequencing project: providing services to taxonomists for standard genome sequencing and annotation.</title>
        <authorList>
            <consortium name="The Broad Institute Genomics Platform"/>
            <consortium name="The Broad Institute Genome Sequencing Center for Infectious Disease"/>
            <person name="Wu L."/>
            <person name="Ma J."/>
        </authorList>
    </citation>
    <scope>NUCLEOTIDE SEQUENCE [LARGE SCALE GENOMIC DNA]</scope>
    <source>
        <strain evidence="4">CGMCC 1.16026</strain>
    </source>
</reference>
<accession>A0ABW1Z529</accession>
<keyword evidence="2" id="KW-0732">Signal</keyword>
<feature type="chain" id="PRO_5046289592" evidence="2">
    <location>
        <begin position="22"/>
        <end position="146"/>
    </location>
</feature>
<sequence>MRTKAGWWAVAVMTTATVMQAQQIVVPTDHYGPPTTCKLRDKSGALTLPATPADPAKIAAAHGEQGIGEGVQPAGMTVLSFDEPVQNLQFSYDAMREYTDCVGTRGCYWSDLDAQYRRAESTLADQVKQAKKGRSSPSSWTSTRPR</sequence>
<feature type="compositionally biased region" description="Low complexity" evidence="1">
    <location>
        <begin position="135"/>
        <end position="146"/>
    </location>
</feature>
<gene>
    <name evidence="3" type="ORF">ACFQBQ_01280</name>
</gene>
<keyword evidence="4" id="KW-1185">Reference proteome</keyword>